<keyword evidence="6 9" id="KW-0460">Magnesium</keyword>
<accession>D1B7M1</accession>
<protein>
    <recommendedName>
        <fullName evidence="9">Ribokinase</fullName>
        <shortName evidence="9">RK</shortName>
        <ecNumber evidence="9">2.7.1.15</ecNumber>
    </recommendedName>
</protein>
<keyword evidence="7 9" id="KW-0630">Potassium</keyword>
<feature type="binding site" evidence="9">
    <location>
        <position position="279"/>
    </location>
    <ligand>
        <name>K(+)</name>
        <dbReference type="ChEBI" id="CHEBI:29103"/>
    </ligand>
</feature>
<evidence type="ECO:0000256" key="1">
    <source>
        <dbReference type="ARBA" id="ARBA00022679"/>
    </source>
</evidence>
<proteinExistence type="inferred from homology"/>
<dbReference type="KEGG" id="tai:Taci_0034"/>
<dbReference type="GO" id="GO:0019303">
    <property type="term" value="P:D-ribose catabolic process"/>
    <property type="evidence" value="ECO:0007669"/>
    <property type="project" value="UniProtKB-UniRule"/>
</dbReference>
<feature type="binding site" evidence="9">
    <location>
        <begin position="216"/>
        <end position="221"/>
    </location>
    <ligand>
        <name>ATP</name>
        <dbReference type="ChEBI" id="CHEBI:30616"/>
    </ligand>
</feature>
<keyword evidence="2 9" id="KW-0479">Metal-binding</keyword>
<dbReference type="eggNOG" id="COG0524">
    <property type="taxonomic scope" value="Bacteria"/>
</dbReference>
<evidence type="ECO:0000313" key="12">
    <source>
        <dbReference type="Proteomes" id="UP000002030"/>
    </source>
</evidence>
<keyword evidence="4 9" id="KW-0418">Kinase</keyword>
<keyword evidence="5 9" id="KW-0067">ATP-binding</keyword>
<comment type="cofactor">
    <cofactor evidence="9">
        <name>Mg(2+)</name>
        <dbReference type="ChEBI" id="CHEBI:18420"/>
    </cofactor>
    <text evidence="9">Requires a divalent cation, most likely magnesium in vivo, as an electrophilic catalyst to aid phosphoryl group transfer. It is the chelate of the metal and the nucleotide that is the actual substrate.</text>
</comment>
<feature type="binding site" evidence="9">
    <location>
        <position position="185"/>
    </location>
    <ligand>
        <name>ATP</name>
        <dbReference type="ChEBI" id="CHEBI:30616"/>
    </ligand>
</feature>
<feature type="binding site" evidence="9">
    <location>
        <begin position="39"/>
        <end position="43"/>
    </location>
    <ligand>
        <name>substrate</name>
    </ligand>
</feature>
<dbReference type="SUPFAM" id="SSF53613">
    <property type="entry name" value="Ribokinase-like"/>
    <property type="match status" value="1"/>
</dbReference>
<dbReference type="Gene3D" id="3.40.1190.20">
    <property type="match status" value="1"/>
</dbReference>
<feature type="domain" description="Carbohydrate kinase PfkB" evidence="10">
    <location>
        <begin position="3"/>
        <end position="290"/>
    </location>
</feature>
<evidence type="ECO:0000313" key="11">
    <source>
        <dbReference type="EMBL" id="ACZ18274.1"/>
    </source>
</evidence>
<dbReference type="UniPathway" id="UPA00916">
    <property type="reaction ID" value="UER00889"/>
</dbReference>
<evidence type="ECO:0000256" key="9">
    <source>
        <dbReference type="HAMAP-Rule" id="MF_01987"/>
    </source>
</evidence>
<comment type="activity regulation">
    <text evidence="9">Activated by a monovalent cation that binds near, but not in, the active site. The most likely occupant of the site in vivo is potassium. Ion binding induces a conformational change that may alter substrate affinity.</text>
</comment>
<feature type="binding site" evidence="9">
    <location>
        <position position="245"/>
    </location>
    <ligand>
        <name>K(+)</name>
        <dbReference type="ChEBI" id="CHEBI:29103"/>
    </ligand>
</feature>
<dbReference type="EMBL" id="CP001818">
    <property type="protein sequence ID" value="ACZ18274.1"/>
    <property type="molecule type" value="Genomic_DNA"/>
</dbReference>
<evidence type="ECO:0000256" key="2">
    <source>
        <dbReference type="ARBA" id="ARBA00022723"/>
    </source>
</evidence>
<comment type="function">
    <text evidence="9">Catalyzes the phosphorylation of ribose at O-5 in a reaction requiring ATP and magnesium. The resulting D-ribose-5-phosphate can then be used either for sythesis of nucleotides, histidine, and tryptophan, or as a component of the pentose phosphate pathway.</text>
</comment>
<dbReference type="Pfam" id="PF00294">
    <property type="entry name" value="PfkB"/>
    <property type="match status" value="1"/>
</dbReference>
<keyword evidence="8 9" id="KW-0119">Carbohydrate metabolism</keyword>
<organism evidence="11 12">
    <name type="scientific">Thermanaerovibrio acidaminovorans (strain ATCC 49978 / DSM 6589 / Su883)</name>
    <name type="common">Selenomonas acidaminovorans</name>
    <dbReference type="NCBI Taxonomy" id="525903"/>
    <lineage>
        <taxon>Bacteria</taxon>
        <taxon>Thermotogati</taxon>
        <taxon>Synergistota</taxon>
        <taxon>Synergistia</taxon>
        <taxon>Synergistales</taxon>
        <taxon>Synergistaceae</taxon>
        <taxon>Thermanaerovibrio</taxon>
    </lineage>
</organism>
<evidence type="ECO:0000256" key="5">
    <source>
        <dbReference type="ARBA" id="ARBA00022840"/>
    </source>
</evidence>
<comment type="similarity">
    <text evidence="9">Belongs to the carbohydrate kinase PfkB family. Ribokinase subfamily.</text>
</comment>
<comment type="pathway">
    <text evidence="9">Carbohydrate metabolism; D-ribose degradation; D-ribose 5-phosphate from beta-D-ribopyranose: step 2/2.</text>
</comment>
<dbReference type="PANTHER" id="PTHR10584:SF166">
    <property type="entry name" value="RIBOKINASE"/>
    <property type="match status" value="1"/>
</dbReference>
<dbReference type="InterPro" id="IPR029056">
    <property type="entry name" value="Ribokinase-like"/>
</dbReference>
<dbReference type="GO" id="GO:0046872">
    <property type="term" value="F:metal ion binding"/>
    <property type="evidence" value="ECO:0007669"/>
    <property type="project" value="UniProtKB-KW"/>
</dbReference>
<evidence type="ECO:0000256" key="3">
    <source>
        <dbReference type="ARBA" id="ARBA00022741"/>
    </source>
</evidence>
<comment type="subunit">
    <text evidence="9">Homodimer.</text>
</comment>
<dbReference type="Proteomes" id="UP000002030">
    <property type="component" value="Chromosome"/>
</dbReference>
<evidence type="ECO:0000256" key="8">
    <source>
        <dbReference type="ARBA" id="ARBA00023277"/>
    </source>
</evidence>
<feature type="binding site" evidence="9">
    <location>
        <position position="282"/>
    </location>
    <ligand>
        <name>K(+)</name>
        <dbReference type="ChEBI" id="CHEBI:29103"/>
    </ligand>
</feature>
<evidence type="ECO:0000259" key="10">
    <source>
        <dbReference type="Pfam" id="PF00294"/>
    </source>
</evidence>
<dbReference type="HOGENOM" id="CLU_027634_2_0_0"/>
<evidence type="ECO:0000256" key="7">
    <source>
        <dbReference type="ARBA" id="ARBA00022958"/>
    </source>
</evidence>
<dbReference type="GO" id="GO:0004747">
    <property type="term" value="F:ribokinase activity"/>
    <property type="evidence" value="ECO:0007669"/>
    <property type="project" value="UniProtKB-UniRule"/>
</dbReference>
<keyword evidence="12" id="KW-1185">Reference proteome</keyword>
<dbReference type="HAMAP" id="MF_01987">
    <property type="entry name" value="Ribokinase"/>
    <property type="match status" value="1"/>
</dbReference>
<dbReference type="InterPro" id="IPR002139">
    <property type="entry name" value="Ribo/fructo_kinase"/>
</dbReference>
<dbReference type="PRINTS" id="PR00990">
    <property type="entry name" value="RIBOKINASE"/>
</dbReference>
<comment type="subcellular location">
    <subcellularLocation>
        <location evidence="9">Cytoplasm</location>
    </subcellularLocation>
</comment>
<dbReference type="EC" id="2.7.1.15" evidence="9"/>
<feature type="active site" description="Proton acceptor" evidence="9">
    <location>
        <position position="249"/>
    </location>
</feature>
<dbReference type="OrthoDB" id="9775849at2"/>
<evidence type="ECO:0000256" key="4">
    <source>
        <dbReference type="ARBA" id="ARBA00022777"/>
    </source>
</evidence>
<feature type="binding site" evidence="9">
    <location>
        <position position="249"/>
    </location>
    <ligand>
        <name>substrate</name>
    </ligand>
</feature>
<name>D1B7M1_THEAS</name>
<gene>
    <name evidence="9" type="primary">rbsK</name>
    <name evidence="11" type="ordered locus">Taci_0034</name>
</gene>
<feature type="binding site" evidence="9">
    <location>
        <position position="243"/>
    </location>
    <ligand>
        <name>K(+)</name>
        <dbReference type="ChEBI" id="CHEBI:29103"/>
    </ligand>
</feature>
<reference evidence="11 12" key="1">
    <citation type="journal article" date="2009" name="Stand. Genomic Sci.">
        <title>Complete genome sequence of Thermanaerovibrio acidaminovorans type strain (Su883).</title>
        <authorList>
            <person name="Chovatia M."/>
            <person name="Sikorski J."/>
            <person name="Schroder M."/>
            <person name="Lapidus A."/>
            <person name="Nolan M."/>
            <person name="Tice H."/>
            <person name="Glavina Del Rio T."/>
            <person name="Copeland A."/>
            <person name="Cheng J.F."/>
            <person name="Lucas S."/>
            <person name="Chen F."/>
            <person name="Bruce D."/>
            <person name="Goodwin L."/>
            <person name="Pitluck S."/>
            <person name="Ivanova N."/>
            <person name="Mavromatis K."/>
            <person name="Ovchinnikova G."/>
            <person name="Pati A."/>
            <person name="Chen A."/>
            <person name="Palaniappan K."/>
            <person name="Land M."/>
            <person name="Hauser L."/>
            <person name="Chang Y.J."/>
            <person name="Jeffries C.D."/>
            <person name="Chain P."/>
            <person name="Saunders E."/>
            <person name="Detter J.C."/>
            <person name="Brettin T."/>
            <person name="Rohde M."/>
            <person name="Goker M."/>
            <person name="Spring S."/>
            <person name="Bristow J."/>
            <person name="Markowitz V."/>
            <person name="Hugenholtz P."/>
            <person name="Kyrpides N.C."/>
            <person name="Klenk H.P."/>
            <person name="Eisen J.A."/>
        </authorList>
    </citation>
    <scope>NUCLEOTIDE SEQUENCE [LARGE SCALE GENOMIC DNA]</scope>
    <source>
        <strain evidence="12">ATCC 49978 / DSM 6589 / Su883</strain>
    </source>
</reference>
<dbReference type="GO" id="GO:0005829">
    <property type="term" value="C:cytosol"/>
    <property type="evidence" value="ECO:0007669"/>
    <property type="project" value="TreeGrafter"/>
</dbReference>
<dbReference type="PANTHER" id="PTHR10584">
    <property type="entry name" value="SUGAR KINASE"/>
    <property type="match status" value="1"/>
</dbReference>
<dbReference type="STRING" id="525903.Taci_0034"/>
<keyword evidence="1 9" id="KW-0808">Transferase</keyword>
<feature type="binding site" evidence="9">
    <location>
        <position position="284"/>
    </location>
    <ligand>
        <name>K(+)</name>
        <dbReference type="ChEBI" id="CHEBI:29103"/>
    </ligand>
</feature>
<evidence type="ECO:0000256" key="6">
    <source>
        <dbReference type="ARBA" id="ARBA00022842"/>
    </source>
</evidence>
<comment type="caution">
    <text evidence="9">Lacks conserved residue(s) required for the propagation of feature annotation.</text>
</comment>
<dbReference type="GO" id="GO:0005524">
    <property type="term" value="F:ATP binding"/>
    <property type="evidence" value="ECO:0007669"/>
    <property type="project" value="UniProtKB-UniRule"/>
</dbReference>
<comment type="catalytic activity">
    <reaction evidence="9">
        <text>D-ribose + ATP = D-ribose 5-phosphate + ADP + H(+)</text>
        <dbReference type="Rhea" id="RHEA:13697"/>
        <dbReference type="ChEBI" id="CHEBI:15378"/>
        <dbReference type="ChEBI" id="CHEBI:30616"/>
        <dbReference type="ChEBI" id="CHEBI:47013"/>
        <dbReference type="ChEBI" id="CHEBI:78346"/>
        <dbReference type="ChEBI" id="CHEBI:456216"/>
        <dbReference type="EC" id="2.7.1.15"/>
    </reaction>
</comment>
<dbReference type="RefSeq" id="WP_012868790.1">
    <property type="nucleotide sequence ID" value="NC_013522.1"/>
</dbReference>
<feature type="binding site" evidence="9">
    <location>
        <begin position="248"/>
        <end position="249"/>
    </location>
    <ligand>
        <name>ATP</name>
        <dbReference type="ChEBI" id="CHEBI:30616"/>
    </ligand>
</feature>
<feature type="binding site" evidence="9">
    <location>
        <position position="140"/>
    </location>
    <ligand>
        <name>substrate</name>
    </ligand>
</feature>
<dbReference type="InterPro" id="IPR011877">
    <property type="entry name" value="Ribokinase"/>
</dbReference>
<keyword evidence="3 9" id="KW-0547">Nucleotide-binding</keyword>
<dbReference type="InterPro" id="IPR011611">
    <property type="entry name" value="PfkB_dom"/>
</dbReference>
<dbReference type="AlphaFoldDB" id="D1B7M1"/>
<keyword evidence="9" id="KW-0963">Cytoplasm</keyword>
<sequence>MPRIVVMGASGREMLLKVAHHPNVNHPVLADSFEERTSGRGARQAAACSRLRGQVSLISAVGSDGSERAVLEDMQDQRVNMRSSKVIRGAQTMREVTLRMAFGGQSRVVYPGACAMLTSQHVLEASKTFQGVACALFQLELPVEAVMEGMRCARRAGAVVLLDPYPATGNLPPEIWSLTQVVLPNAEEMARITGKDDPDEGAGRLMDLGVQAVAAHLGPLGAILYSRGSRPRSFQAFRVDTVDHDGAGDAFAAGVTVALSEGMDMEEAVRFGCAAGALACTREGTLNAFPARQQVEGLLVSQPSPGRT</sequence>
<dbReference type="EnsemblBacteria" id="ACZ18274">
    <property type="protein sequence ID" value="ACZ18274"/>
    <property type="gene ID" value="Taci_0034"/>
</dbReference>